<dbReference type="EMBL" id="BONY01000010">
    <property type="protein sequence ID" value="GIH03933.1"/>
    <property type="molecule type" value="Genomic_DNA"/>
</dbReference>
<dbReference type="NCBIfam" id="TIGR02913">
    <property type="entry name" value="HAF_rpt"/>
    <property type="match status" value="1"/>
</dbReference>
<proteinExistence type="predicted"/>
<dbReference type="AlphaFoldDB" id="A0A8J3Q4Q7"/>
<keyword evidence="2" id="KW-1185">Reference proteome</keyword>
<dbReference type="Proteomes" id="UP000612899">
    <property type="component" value="Unassembled WGS sequence"/>
</dbReference>
<organism evidence="1 2">
    <name type="scientific">Rhizocola hellebori</name>
    <dbReference type="NCBI Taxonomy" id="1392758"/>
    <lineage>
        <taxon>Bacteria</taxon>
        <taxon>Bacillati</taxon>
        <taxon>Actinomycetota</taxon>
        <taxon>Actinomycetes</taxon>
        <taxon>Micromonosporales</taxon>
        <taxon>Micromonosporaceae</taxon>
        <taxon>Rhizocola</taxon>
    </lineage>
</organism>
<reference evidence="1" key="1">
    <citation type="submission" date="2021-01" db="EMBL/GenBank/DDBJ databases">
        <title>Whole genome shotgun sequence of Rhizocola hellebori NBRC 109834.</title>
        <authorList>
            <person name="Komaki H."/>
            <person name="Tamura T."/>
        </authorList>
    </citation>
    <scope>NUCLEOTIDE SEQUENCE</scope>
    <source>
        <strain evidence="1">NBRC 109834</strain>
    </source>
</reference>
<comment type="caution">
    <text evidence="1">The sequence shown here is derived from an EMBL/GenBank/DDBJ whole genome shotgun (WGS) entry which is preliminary data.</text>
</comment>
<gene>
    <name evidence="1" type="ORF">Rhe02_20000</name>
</gene>
<evidence type="ECO:0000313" key="1">
    <source>
        <dbReference type="EMBL" id="GIH03933.1"/>
    </source>
</evidence>
<protein>
    <recommendedName>
        <fullName evidence="3">HAF repeat-containing protein</fullName>
    </recommendedName>
</protein>
<dbReference type="InterPro" id="IPR014262">
    <property type="entry name" value="HAF_rpt"/>
</dbReference>
<evidence type="ECO:0008006" key="3">
    <source>
        <dbReference type="Google" id="ProtNLM"/>
    </source>
</evidence>
<accession>A0A8J3Q4Q7</accession>
<name>A0A8J3Q4Q7_9ACTN</name>
<sequence length="367" mass="39019">MAVMIAMAVTGIDSRPATGNPARPRITFVDLGHLGDNYALATAMNERGDAVGLASVPTDTLVHLFRSRDGVMIDIGVKGPFGPTFAAGIDNDGRVIGTYGTQHGDIGFLWEEGQLTVMPSSPRIINNRRQIVGGEGSYVWIWDHGTVTDITPPLGNARVRGFNDRGQVLLNAAAPDPGDPNSPVVSRGMLWDHGVLTDIGDLGGANTEVTDLNDHGWVTGSSETADGRFHAFVWQNGIMRDIGLRQAPGSLGSAINNRGQVAGRATFDGATWRPAVWLHGKMIDLGVDGMYGDAHSISEHGDTAGVNTHLELVYSEPFLSRHGAYTALPRPAGADRGQLVGINRAGTKIVGTMYVNDRAKAILWLIG</sequence>
<evidence type="ECO:0000313" key="2">
    <source>
        <dbReference type="Proteomes" id="UP000612899"/>
    </source>
</evidence>